<reference evidence="3 4" key="1">
    <citation type="submission" date="2019-09" db="EMBL/GenBank/DDBJ databases">
        <title>Genome Sequences of Streptomyces kaniharaensis ATCC 21070.</title>
        <authorList>
            <person name="Zhu W."/>
            <person name="De Crecy-Lagard V."/>
            <person name="Richards N.G."/>
        </authorList>
    </citation>
    <scope>NUCLEOTIDE SEQUENCE [LARGE SCALE GENOMIC DNA]</scope>
    <source>
        <strain evidence="3 4">SF-557</strain>
    </source>
</reference>
<dbReference type="RefSeq" id="WP_153460896.1">
    <property type="nucleotide sequence ID" value="NZ_WBOF01000001.1"/>
</dbReference>
<feature type="signal peptide" evidence="2">
    <location>
        <begin position="1"/>
        <end position="28"/>
    </location>
</feature>
<keyword evidence="1" id="KW-1133">Transmembrane helix</keyword>
<evidence type="ECO:0000256" key="2">
    <source>
        <dbReference type="SAM" id="SignalP"/>
    </source>
</evidence>
<dbReference type="Proteomes" id="UP000450000">
    <property type="component" value="Unassembled WGS sequence"/>
</dbReference>
<evidence type="ECO:0000313" key="3">
    <source>
        <dbReference type="EMBL" id="MQS12550.1"/>
    </source>
</evidence>
<keyword evidence="1" id="KW-0812">Transmembrane</keyword>
<comment type="caution">
    <text evidence="3">The sequence shown here is derived from an EMBL/GenBank/DDBJ whole genome shotgun (WGS) entry which is preliminary data.</text>
</comment>
<proteinExistence type="predicted"/>
<organism evidence="3 4">
    <name type="scientific">Streptomyces kaniharaensis</name>
    <dbReference type="NCBI Taxonomy" id="212423"/>
    <lineage>
        <taxon>Bacteria</taxon>
        <taxon>Bacillati</taxon>
        <taxon>Actinomycetota</taxon>
        <taxon>Actinomycetes</taxon>
        <taxon>Kitasatosporales</taxon>
        <taxon>Streptomycetaceae</taxon>
        <taxon>Streptomyces</taxon>
    </lineage>
</organism>
<evidence type="ECO:0000256" key="1">
    <source>
        <dbReference type="SAM" id="Phobius"/>
    </source>
</evidence>
<feature type="transmembrane region" description="Helical" evidence="1">
    <location>
        <begin position="81"/>
        <end position="101"/>
    </location>
</feature>
<protein>
    <submittedName>
        <fullName evidence="3">Uncharacterized protein</fullName>
    </submittedName>
</protein>
<keyword evidence="1" id="KW-0472">Membrane</keyword>
<dbReference type="AlphaFoldDB" id="A0A6N7KLZ2"/>
<gene>
    <name evidence="3" type="ORF">F7Q99_09690</name>
</gene>
<keyword evidence="2" id="KW-0732">Signal</keyword>
<evidence type="ECO:0000313" key="4">
    <source>
        <dbReference type="Proteomes" id="UP000450000"/>
    </source>
</evidence>
<keyword evidence="4" id="KW-1185">Reference proteome</keyword>
<feature type="chain" id="PRO_5027018632" evidence="2">
    <location>
        <begin position="29"/>
        <end position="107"/>
    </location>
</feature>
<name>A0A6N7KLZ2_9ACTN</name>
<accession>A0A6N7KLZ2</accession>
<dbReference type="EMBL" id="WBOF01000001">
    <property type="protein sequence ID" value="MQS12550.1"/>
    <property type="molecule type" value="Genomic_DNA"/>
</dbReference>
<sequence>MGRRLVSVAVAGVLAFGGAVAMAGPAQAVPVVRTVAGVPGVPVPAHVVVGSHHVTEVASSRYKRKKRSVVGRAFGWAVGRVFGFFMILLLVTALIVVLVVVSRRKRT</sequence>